<dbReference type="InterPro" id="IPR035906">
    <property type="entry name" value="MetI-like_sf"/>
</dbReference>
<proteinExistence type="inferred from homology"/>
<evidence type="ECO:0000259" key="8">
    <source>
        <dbReference type="PROSITE" id="PS50928"/>
    </source>
</evidence>
<sequence>MSEGVIMSKPKTLRPVLQGLGAYALAILATLFFAFPVFWMASSSLKSELDISQYPPVFTSFEPSLVNYAELFTQLDALDAFINSAVIVAMATSLAMICGTMAAYALARFDMKGKEVMAFEVLSIRMLPPIVSVIPMFIIARTLGIFDTYWLLAAAYGLAGLPFVVWVMRVFIQDIPQSIEEAAMIDGCSRFETFWRVTLPLLLPGLAATMVIVFMFSWNEFLLASMLTSQEAKTLPVIAANAIKPKSIAWGLASAAGVMMSLPVVVLVLLMQRYLVRGLTLGAVKG</sequence>
<protein>
    <submittedName>
        <fullName evidence="9">ABC transporter permease</fullName>
    </submittedName>
</protein>
<feature type="transmembrane region" description="Helical" evidence="7">
    <location>
        <begin position="80"/>
        <end position="106"/>
    </location>
</feature>
<dbReference type="CDD" id="cd06261">
    <property type="entry name" value="TM_PBP2"/>
    <property type="match status" value="1"/>
</dbReference>
<feature type="transmembrane region" description="Helical" evidence="7">
    <location>
        <begin position="20"/>
        <end position="41"/>
    </location>
</feature>
<dbReference type="AlphaFoldDB" id="A0A2A3K055"/>
<evidence type="ECO:0000256" key="2">
    <source>
        <dbReference type="ARBA" id="ARBA00022448"/>
    </source>
</evidence>
<evidence type="ECO:0000256" key="6">
    <source>
        <dbReference type="ARBA" id="ARBA00023136"/>
    </source>
</evidence>
<organism evidence="9">
    <name type="scientific">Alloyangia mangrovi</name>
    <dbReference type="NCBI Taxonomy" id="1779329"/>
    <lineage>
        <taxon>Bacteria</taxon>
        <taxon>Pseudomonadati</taxon>
        <taxon>Pseudomonadota</taxon>
        <taxon>Alphaproteobacteria</taxon>
        <taxon>Rhodobacterales</taxon>
        <taxon>Roseobacteraceae</taxon>
        <taxon>Alloyangia</taxon>
    </lineage>
</organism>
<dbReference type="EMBL" id="NTHN01000076">
    <property type="protein sequence ID" value="PBD20089.1"/>
    <property type="molecule type" value="Genomic_DNA"/>
</dbReference>
<dbReference type="InterPro" id="IPR000515">
    <property type="entry name" value="MetI-like"/>
</dbReference>
<feature type="domain" description="ABC transmembrane type-1" evidence="8">
    <location>
        <begin position="81"/>
        <end position="271"/>
    </location>
</feature>
<keyword evidence="5 7" id="KW-1133">Transmembrane helix</keyword>
<comment type="subcellular location">
    <subcellularLocation>
        <location evidence="1 7">Cell membrane</location>
        <topology evidence="1 7">Multi-pass membrane protein</topology>
    </subcellularLocation>
</comment>
<keyword evidence="4 7" id="KW-0812">Transmembrane</keyword>
<evidence type="ECO:0000313" key="9">
    <source>
        <dbReference type="EMBL" id="PBD20089.1"/>
    </source>
</evidence>
<dbReference type="Pfam" id="PF00528">
    <property type="entry name" value="BPD_transp_1"/>
    <property type="match status" value="1"/>
</dbReference>
<evidence type="ECO:0000256" key="3">
    <source>
        <dbReference type="ARBA" id="ARBA00022475"/>
    </source>
</evidence>
<feature type="transmembrane region" description="Helical" evidence="7">
    <location>
        <begin position="248"/>
        <end position="270"/>
    </location>
</feature>
<keyword evidence="6 7" id="KW-0472">Membrane</keyword>
<feature type="transmembrane region" description="Helical" evidence="7">
    <location>
        <begin position="193"/>
        <end position="218"/>
    </location>
</feature>
<dbReference type="GO" id="GO:0055085">
    <property type="term" value="P:transmembrane transport"/>
    <property type="evidence" value="ECO:0007669"/>
    <property type="project" value="InterPro"/>
</dbReference>
<name>A0A2A3K055_9RHOB</name>
<reference evidence="9" key="1">
    <citation type="submission" date="2017-09" db="EMBL/GenBank/DDBJ databases">
        <title>Yangia sp. SAOS 153D whole genome sequencing.</title>
        <authorList>
            <person name="Verma A."/>
            <person name="Krishnamurthi S."/>
        </authorList>
    </citation>
    <scope>NUCLEOTIDE SEQUENCE [LARGE SCALE GENOMIC DNA]</scope>
    <source>
        <strain evidence="9">SAOS 153D</strain>
    </source>
</reference>
<gene>
    <name evidence="9" type="ORF">CLG85_05920</name>
</gene>
<dbReference type="PROSITE" id="PS50928">
    <property type="entry name" value="ABC_TM1"/>
    <property type="match status" value="1"/>
</dbReference>
<dbReference type="PANTHER" id="PTHR32243">
    <property type="entry name" value="MALTOSE TRANSPORT SYSTEM PERMEASE-RELATED"/>
    <property type="match status" value="1"/>
</dbReference>
<dbReference type="SUPFAM" id="SSF161098">
    <property type="entry name" value="MetI-like"/>
    <property type="match status" value="1"/>
</dbReference>
<dbReference type="InterPro" id="IPR050901">
    <property type="entry name" value="BP-dep_ABC_trans_perm"/>
</dbReference>
<evidence type="ECO:0000256" key="4">
    <source>
        <dbReference type="ARBA" id="ARBA00022692"/>
    </source>
</evidence>
<feature type="transmembrane region" description="Helical" evidence="7">
    <location>
        <begin position="126"/>
        <end position="143"/>
    </location>
</feature>
<evidence type="ECO:0000256" key="7">
    <source>
        <dbReference type="RuleBase" id="RU363032"/>
    </source>
</evidence>
<dbReference type="GO" id="GO:0005886">
    <property type="term" value="C:plasma membrane"/>
    <property type="evidence" value="ECO:0007669"/>
    <property type="project" value="UniProtKB-SubCell"/>
</dbReference>
<evidence type="ECO:0000256" key="5">
    <source>
        <dbReference type="ARBA" id="ARBA00022989"/>
    </source>
</evidence>
<keyword evidence="3" id="KW-1003">Cell membrane</keyword>
<dbReference type="PANTHER" id="PTHR32243:SF18">
    <property type="entry name" value="INNER MEMBRANE ABC TRANSPORTER PERMEASE PROTEIN YCJP"/>
    <property type="match status" value="1"/>
</dbReference>
<dbReference type="Gene3D" id="1.10.3720.10">
    <property type="entry name" value="MetI-like"/>
    <property type="match status" value="1"/>
</dbReference>
<keyword evidence="2 7" id="KW-0813">Transport</keyword>
<accession>A0A2A3K055</accession>
<feature type="transmembrane region" description="Helical" evidence="7">
    <location>
        <begin position="149"/>
        <end position="172"/>
    </location>
</feature>
<evidence type="ECO:0000256" key="1">
    <source>
        <dbReference type="ARBA" id="ARBA00004651"/>
    </source>
</evidence>
<comment type="similarity">
    <text evidence="7">Belongs to the binding-protein-dependent transport system permease family.</text>
</comment>
<comment type="caution">
    <text evidence="9">The sequence shown here is derived from an EMBL/GenBank/DDBJ whole genome shotgun (WGS) entry which is preliminary data.</text>
</comment>